<feature type="transmembrane region" description="Helical" evidence="4">
    <location>
        <begin position="178"/>
        <end position="194"/>
    </location>
</feature>
<feature type="transmembrane region" description="Helical" evidence="4">
    <location>
        <begin position="68"/>
        <end position="88"/>
    </location>
</feature>
<keyword evidence="4" id="KW-0472">Membrane</keyword>
<keyword evidence="4" id="KW-1133">Transmembrane helix</keyword>
<feature type="transmembrane region" description="Helical" evidence="4">
    <location>
        <begin position="41"/>
        <end position="62"/>
    </location>
</feature>
<dbReference type="Pfam" id="PF12833">
    <property type="entry name" value="HTH_18"/>
    <property type="match status" value="1"/>
</dbReference>
<evidence type="ECO:0000256" key="4">
    <source>
        <dbReference type="SAM" id="Phobius"/>
    </source>
</evidence>
<feature type="transmembrane region" description="Helical" evidence="4">
    <location>
        <begin position="206"/>
        <end position="224"/>
    </location>
</feature>
<dbReference type="InterPro" id="IPR018060">
    <property type="entry name" value="HTH_AraC"/>
</dbReference>
<dbReference type="EMBL" id="CP120682">
    <property type="protein sequence ID" value="WKN39467.1"/>
    <property type="molecule type" value="Genomic_DNA"/>
</dbReference>
<feature type="transmembrane region" description="Helical" evidence="4">
    <location>
        <begin position="139"/>
        <end position="157"/>
    </location>
</feature>
<dbReference type="PROSITE" id="PS01124">
    <property type="entry name" value="HTH_ARAC_FAMILY_2"/>
    <property type="match status" value="1"/>
</dbReference>
<dbReference type="AlphaFoldDB" id="A0AA49GRT9"/>
<dbReference type="PANTHER" id="PTHR43280">
    <property type="entry name" value="ARAC-FAMILY TRANSCRIPTIONAL REGULATOR"/>
    <property type="match status" value="1"/>
</dbReference>
<evidence type="ECO:0000259" key="5">
    <source>
        <dbReference type="PROSITE" id="PS01124"/>
    </source>
</evidence>
<evidence type="ECO:0000256" key="3">
    <source>
        <dbReference type="ARBA" id="ARBA00023163"/>
    </source>
</evidence>
<evidence type="ECO:0000256" key="1">
    <source>
        <dbReference type="ARBA" id="ARBA00023015"/>
    </source>
</evidence>
<dbReference type="InterPro" id="IPR009057">
    <property type="entry name" value="Homeodomain-like_sf"/>
</dbReference>
<dbReference type="SUPFAM" id="SSF46689">
    <property type="entry name" value="Homeodomain-like"/>
    <property type="match status" value="1"/>
</dbReference>
<feature type="transmembrane region" description="Helical" evidence="4">
    <location>
        <begin position="100"/>
        <end position="119"/>
    </location>
</feature>
<keyword evidence="2" id="KW-0238">DNA-binding</keyword>
<gene>
    <name evidence="6" type="ORF">K4G66_12270</name>
</gene>
<feature type="transmembrane region" description="Helical" evidence="4">
    <location>
        <begin position="6"/>
        <end position="29"/>
    </location>
</feature>
<dbReference type="GO" id="GO:0003700">
    <property type="term" value="F:DNA-binding transcription factor activity"/>
    <property type="evidence" value="ECO:0007669"/>
    <property type="project" value="InterPro"/>
</dbReference>
<dbReference type="PROSITE" id="PS00041">
    <property type="entry name" value="HTH_ARAC_FAMILY_1"/>
    <property type="match status" value="1"/>
</dbReference>
<evidence type="ECO:0000256" key="2">
    <source>
        <dbReference type="ARBA" id="ARBA00023125"/>
    </source>
</evidence>
<feature type="domain" description="HTH araC/xylS-type" evidence="5">
    <location>
        <begin position="258"/>
        <end position="362"/>
    </location>
</feature>
<sequence length="374" mass="43805">MQEPSLDHWTFVFLFAGAHGLFLATVLFFQKKGNLQANRVLAGIMLLFGITIFYYVAFWTGYVELLPLSFRIVLIFPLLFGPLFLFYFNLLHRKRLGRNGAWHFLPFFLFFLSNIPRYLGWQSAGVDWLYGTTAYYGRLLLFNGQTLAYAIFLLWYLKKQYQQSSWPLFQYRWMQTAAFCYAGFAVSLAMYYVLYLTIDFNLAHDYAVSLFMVVFVYIAGYVGYHQPEALIGVPVEERVASKYARSGLTMTEATFHLKNIIRYMKEKNPYLDCELTLDKLAQQVNLSRHTFSQIINENLQQNFADFINHYRIEEAQRLLSDPEKQHEKILSIAYDAGFRNKASFYNAFNKHVGQSPTQYRKQALARSDQKRKMA</sequence>
<keyword evidence="1" id="KW-0805">Transcription regulation</keyword>
<proteinExistence type="predicted"/>
<organism evidence="6">
    <name type="scientific">Roseihalotalea indica</name>
    <dbReference type="NCBI Taxonomy" id="2867963"/>
    <lineage>
        <taxon>Bacteria</taxon>
        <taxon>Pseudomonadati</taxon>
        <taxon>Bacteroidota</taxon>
        <taxon>Cytophagia</taxon>
        <taxon>Cytophagales</taxon>
        <taxon>Catalimonadaceae</taxon>
        <taxon>Roseihalotalea</taxon>
    </lineage>
</organism>
<dbReference type="PANTHER" id="PTHR43280:SF29">
    <property type="entry name" value="ARAC-FAMILY TRANSCRIPTIONAL REGULATOR"/>
    <property type="match status" value="1"/>
</dbReference>
<dbReference type="Gene3D" id="1.10.10.60">
    <property type="entry name" value="Homeodomain-like"/>
    <property type="match status" value="2"/>
</dbReference>
<dbReference type="GO" id="GO:0043565">
    <property type="term" value="F:sequence-specific DNA binding"/>
    <property type="evidence" value="ECO:0007669"/>
    <property type="project" value="InterPro"/>
</dbReference>
<reference evidence="6" key="2">
    <citation type="journal article" date="2024" name="Antonie Van Leeuwenhoek">
        <title>Roseihalotalea indica gen. nov., sp. nov., a halophilic Bacteroidetes from mesopelagic Southwest Indian Ocean with higher carbohydrate metabolic potential.</title>
        <authorList>
            <person name="Chen B."/>
            <person name="Zhang M."/>
            <person name="Lin D."/>
            <person name="Ye J."/>
            <person name="Tang K."/>
        </authorList>
    </citation>
    <scope>NUCLEOTIDE SEQUENCE</scope>
    <source>
        <strain evidence="6">TK19036</strain>
    </source>
</reference>
<name>A0AA49GRT9_9BACT</name>
<reference evidence="6" key="1">
    <citation type="journal article" date="2023" name="Comput. Struct. Biotechnol. J.">
        <title>Discovery of a novel marine Bacteroidetes with a rich repertoire of carbohydrate-active enzymes.</title>
        <authorList>
            <person name="Chen B."/>
            <person name="Liu G."/>
            <person name="Chen Q."/>
            <person name="Wang H."/>
            <person name="Liu L."/>
            <person name="Tang K."/>
        </authorList>
    </citation>
    <scope>NUCLEOTIDE SEQUENCE</scope>
    <source>
        <strain evidence="6">TK19036</strain>
    </source>
</reference>
<evidence type="ECO:0000313" key="6">
    <source>
        <dbReference type="EMBL" id="WKN39467.1"/>
    </source>
</evidence>
<keyword evidence="3" id="KW-0804">Transcription</keyword>
<keyword evidence="4" id="KW-0812">Transmembrane</keyword>
<accession>A0AA49GRT9</accession>
<protein>
    <submittedName>
        <fullName evidence="6">AraC family transcriptional regulator</fullName>
    </submittedName>
</protein>
<dbReference type="InterPro" id="IPR018062">
    <property type="entry name" value="HTH_AraC-typ_CS"/>
</dbReference>
<dbReference type="SMART" id="SM00342">
    <property type="entry name" value="HTH_ARAC"/>
    <property type="match status" value="1"/>
</dbReference>